<dbReference type="InterPro" id="IPR004869">
    <property type="entry name" value="MMPL_dom"/>
</dbReference>
<keyword evidence="4 8" id="KW-1133">Transmembrane helix</keyword>
<name>A0A3A5M6M5_9MICC</name>
<feature type="transmembrane region" description="Helical" evidence="8">
    <location>
        <begin position="339"/>
        <end position="357"/>
    </location>
</feature>
<dbReference type="GO" id="GO:0005886">
    <property type="term" value="C:plasma membrane"/>
    <property type="evidence" value="ECO:0007669"/>
    <property type="project" value="UniProtKB-SubCell"/>
</dbReference>
<proteinExistence type="predicted"/>
<keyword evidence="11" id="KW-1185">Reference proteome</keyword>
<evidence type="ECO:0000256" key="5">
    <source>
        <dbReference type="ARBA" id="ARBA00023136"/>
    </source>
</evidence>
<keyword evidence="5 8" id="KW-0472">Membrane</keyword>
<keyword evidence="3 8" id="KW-0812">Transmembrane</keyword>
<evidence type="ECO:0000256" key="6">
    <source>
        <dbReference type="SAM" id="Coils"/>
    </source>
</evidence>
<comment type="subcellular location">
    <subcellularLocation>
        <location evidence="1">Cell membrane</location>
        <topology evidence="1">Multi-pass membrane protein</topology>
    </subcellularLocation>
</comment>
<dbReference type="PANTHER" id="PTHR33406:SF13">
    <property type="entry name" value="MEMBRANE PROTEIN YDFJ"/>
    <property type="match status" value="1"/>
</dbReference>
<feature type="transmembrane region" description="Helical" evidence="8">
    <location>
        <begin position="625"/>
        <end position="644"/>
    </location>
</feature>
<feature type="coiled-coil region" evidence="6">
    <location>
        <begin position="188"/>
        <end position="219"/>
    </location>
</feature>
<dbReference type="RefSeq" id="WP_120150365.1">
    <property type="nucleotide sequence ID" value="NZ_QZVT01000014.1"/>
</dbReference>
<feature type="domain" description="SSD" evidence="9">
    <location>
        <begin position="310"/>
        <end position="435"/>
    </location>
</feature>
<keyword evidence="6" id="KW-0175">Coiled coil</keyword>
<feature type="compositionally biased region" description="Basic and acidic residues" evidence="7">
    <location>
        <begin position="821"/>
        <end position="834"/>
    </location>
</feature>
<accession>A0A3A5M6M5</accession>
<dbReference type="Proteomes" id="UP000272560">
    <property type="component" value="Unassembled WGS sequence"/>
</dbReference>
<dbReference type="InterPro" id="IPR050545">
    <property type="entry name" value="Mycobact_MmpL"/>
</dbReference>
<feature type="region of interest" description="Disordered" evidence="7">
    <location>
        <begin position="156"/>
        <end position="183"/>
    </location>
</feature>
<evidence type="ECO:0000313" key="11">
    <source>
        <dbReference type="Proteomes" id="UP000272560"/>
    </source>
</evidence>
<dbReference type="EMBL" id="QZVT01000014">
    <property type="protein sequence ID" value="RJT75733.1"/>
    <property type="molecule type" value="Genomic_DNA"/>
</dbReference>
<evidence type="ECO:0000256" key="8">
    <source>
        <dbReference type="SAM" id="Phobius"/>
    </source>
</evidence>
<dbReference type="AlphaFoldDB" id="A0A3A5M6M5"/>
<dbReference type="InterPro" id="IPR000731">
    <property type="entry name" value="SSD"/>
</dbReference>
<evidence type="ECO:0000256" key="2">
    <source>
        <dbReference type="ARBA" id="ARBA00022475"/>
    </source>
</evidence>
<evidence type="ECO:0000256" key="3">
    <source>
        <dbReference type="ARBA" id="ARBA00022692"/>
    </source>
</evidence>
<feature type="transmembrane region" description="Helical" evidence="8">
    <location>
        <begin position="765"/>
        <end position="785"/>
    </location>
</feature>
<dbReference type="Pfam" id="PF03176">
    <property type="entry name" value="MMPL"/>
    <property type="match status" value="2"/>
</dbReference>
<evidence type="ECO:0000313" key="10">
    <source>
        <dbReference type="EMBL" id="RJT75733.1"/>
    </source>
</evidence>
<feature type="transmembrane region" description="Helical" evidence="8">
    <location>
        <begin position="280"/>
        <end position="300"/>
    </location>
</feature>
<evidence type="ECO:0000259" key="9">
    <source>
        <dbReference type="PROSITE" id="PS50156"/>
    </source>
</evidence>
<dbReference type="PANTHER" id="PTHR33406">
    <property type="entry name" value="MEMBRANE PROTEIN MJ1562-RELATED"/>
    <property type="match status" value="1"/>
</dbReference>
<feature type="transmembrane region" description="Helical" evidence="8">
    <location>
        <begin position="307"/>
        <end position="327"/>
    </location>
</feature>
<comment type="caution">
    <text evidence="10">The sequence shown here is derived from an EMBL/GenBank/DDBJ whole genome shotgun (WGS) entry which is preliminary data.</text>
</comment>
<protein>
    <submittedName>
        <fullName evidence="10">RND transporter</fullName>
    </submittedName>
</protein>
<dbReference type="Gene3D" id="1.20.1640.10">
    <property type="entry name" value="Multidrug efflux transporter AcrB transmembrane domain"/>
    <property type="match status" value="2"/>
</dbReference>
<dbReference type="SUPFAM" id="SSF82866">
    <property type="entry name" value="Multidrug efflux transporter AcrB transmembrane domain"/>
    <property type="match status" value="2"/>
</dbReference>
<feature type="transmembrane region" description="Helical" evidence="8">
    <location>
        <begin position="469"/>
        <end position="488"/>
    </location>
</feature>
<dbReference type="OrthoDB" id="7051771at2"/>
<evidence type="ECO:0000256" key="1">
    <source>
        <dbReference type="ARBA" id="ARBA00004651"/>
    </source>
</evidence>
<organism evidence="10 11">
    <name type="scientific">Arthrobacter cheniae</name>
    <dbReference type="NCBI Taxonomy" id="1258888"/>
    <lineage>
        <taxon>Bacteria</taxon>
        <taxon>Bacillati</taxon>
        <taxon>Actinomycetota</taxon>
        <taxon>Actinomycetes</taxon>
        <taxon>Micrococcales</taxon>
        <taxon>Micrococcaceae</taxon>
        <taxon>Arthrobacter</taxon>
    </lineage>
</organism>
<feature type="compositionally biased region" description="Polar residues" evidence="7">
    <location>
        <begin position="174"/>
        <end position="183"/>
    </location>
</feature>
<feature type="transmembrane region" description="Helical" evidence="8">
    <location>
        <begin position="651"/>
        <end position="677"/>
    </location>
</feature>
<feature type="transmembrane region" description="Helical" evidence="8">
    <location>
        <begin position="384"/>
        <end position="407"/>
    </location>
</feature>
<feature type="transmembrane region" description="Helical" evidence="8">
    <location>
        <begin position="740"/>
        <end position="759"/>
    </location>
</feature>
<sequence length="841" mass="87796">MALFLYRLGSWAAAHAWRTLGAWAAILTLAVASFLTFGGALASSFDIPGTEAAKVTDELAEKLPDLSGGSGAVVLQTADGEPFTQAHKAAVEDLAADAGDLADVSAVIDPFDTEAQLAEQEQTLTDGRVQIESARAELDAGQTQLDAGLQQLEAAQAQLDRSRQGATGPAADAITTQQGQLDAQSTTLDAQQKTLDDGRAELEEQNRQLEDGAELLSFAENIGSVSDDGTTAIINVSFDVPQLELSNETREGVIDYVAEHPIEGVNVEYANSLAQATPSVFGPGEAIGLMIAAIVLFVMLGTVLAATLPLVSAIVGIGVALTASLAFSGSVEMASVTPVLGLMLGLAVGIDYSLFILNRHRKQLIAGTDLHESIGLANGTAGNAVVFAGSTVVVALLALNITGVPFLGLMGTVGAVSVAVAVLVAISLTPALLGLVKHRVLSRKELVHRGNPPQHRVEKQITPMRTGRAVISVIAGAAVLLLVAAPALSMRLGLPDGSSEPENSTQYRAHQITTEKFGDGVNGTLLVTAAVPRGTTDDDILTEQLSTARSIAGQADVTAVAPIAVSDDNTLTAFQVIPAGGPNDASTEELVRSLRDLPAPDGSTLGVAGQAATNIDISGNLADVLPLYVAVVVGLSFLIMVVVFRSLLVPLIATAGFILSLMATYGALTAVFQWGWLGGLFGIHDPGPILSFLPVILVGILFGLAMDYQLFLTAGMREAFVHGSPARLAVAQGFRAGRSVVTAAALIMVSVFSGFIFAHSTIIRAVGFGLAFGVLVDAFIIRMLVVPALMHLLGRHAWWIPTWLDRFLPNVDVEGAALERQHPPHPVDHQDNQHTARQLTR</sequence>
<reference evidence="10 11" key="1">
    <citation type="submission" date="2018-09" db="EMBL/GenBank/DDBJ databases">
        <title>Novel species of Arthrobacter.</title>
        <authorList>
            <person name="Liu Q."/>
            <person name="Xin Y.-H."/>
        </authorList>
    </citation>
    <scope>NUCLEOTIDE SEQUENCE [LARGE SCALE GENOMIC DNA]</scope>
    <source>
        <strain evidence="10 11">Hz2</strain>
    </source>
</reference>
<feature type="transmembrane region" description="Helical" evidence="8">
    <location>
        <begin position="689"/>
        <end position="708"/>
    </location>
</feature>
<evidence type="ECO:0000256" key="7">
    <source>
        <dbReference type="SAM" id="MobiDB-lite"/>
    </source>
</evidence>
<feature type="transmembrane region" description="Helical" evidence="8">
    <location>
        <begin position="413"/>
        <end position="436"/>
    </location>
</feature>
<evidence type="ECO:0000256" key="4">
    <source>
        <dbReference type="ARBA" id="ARBA00022989"/>
    </source>
</evidence>
<feature type="region of interest" description="Disordered" evidence="7">
    <location>
        <begin position="821"/>
        <end position="841"/>
    </location>
</feature>
<keyword evidence="2" id="KW-1003">Cell membrane</keyword>
<gene>
    <name evidence="10" type="ORF">D6T63_17205</name>
</gene>
<dbReference type="PROSITE" id="PS50156">
    <property type="entry name" value="SSD"/>
    <property type="match status" value="1"/>
</dbReference>